<name>A0A183UP64_TOXCA</name>
<feature type="region of interest" description="Disordered" evidence="1">
    <location>
        <begin position="281"/>
        <end position="339"/>
    </location>
</feature>
<dbReference type="Proteomes" id="UP000050794">
    <property type="component" value="Unassembled WGS sequence"/>
</dbReference>
<evidence type="ECO:0000256" key="1">
    <source>
        <dbReference type="SAM" id="MobiDB-lite"/>
    </source>
</evidence>
<accession>A0A183UP64</accession>
<feature type="compositionally biased region" description="Basic and acidic residues" evidence="1">
    <location>
        <begin position="303"/>
        <end position="312"/>
    </location>
</feature>
<evidence type="ECO:0000313" key="2">
    <source>
        <dbReference type="EMBL" id="VDM41605.1"/>
    </source>
</evidence>
<feature type="region of interest" description="Disordered" evidence="1">
    <location>
        <begin position="153"/>
        <end position="186"/>
    </location>
</feature>
<feature type="compositionally biased region" description="Polar residues" evidence="1">
    <location>
        <begin position="100"/>
        <end position="109"/>
    </location>
</feature>
<organism evidence="3 4">
    <name type="scientific">Toxocara canis</name>
    <name type="common">Canine roundworm</name>
    <dbReference type="NCBI Taxonomy" id="6265"/>
    <lineage>
        <taxon>Eukaryota</taxon>
        <taxon>Metazoa</taxon>
        <taxon>Ecdysozoa</taxon>
        <taxon>Nematoda</taxon>
        <taxon>Chromadorea</taxon>
        <taxon>Rhabditida</taxon>
        <taxon>Spirurina</taxon>
        <taxon>Ascaridomorpha</taxon>
        <taxon>Ascaridoidea</taxon>
        <taxon>Toxocaridae</taxon>
        <taxon>Toxocara</taxon>
    </lineage>
</organism>
<dbReference type="AlphaFoldDB" id="A0A183UP64"/>
<evidence type="ECO:0000313" key="4">
    <source>
        <dbReference type="WBParaSite" id="TCNE_0001028401-mRNA-1"/>
    </source>
</evidence>
<feature type="compositionally biased region" description="Polar residues" evidence="1">
    <location>
        <begin position="67"/>
        <end position="83"/>
    </location>
</feature>
<sequence>MAQRSPSSAGVTLTLVGNNDKKSKRSSNVKKAWSKECNRNGCCAIADQEVAVKGTGTPHVNGVVPRRTSTSKPVNRVTKSISPEQEVRQKRTRKTKSPMRPNTEQSQPAATKKNEKTVAKKIVWTAERRKQVGKFLSQQRVLAKLKRYGLDPETATPEQVEEKRREQNRLRNRKRKRKRDPEKQRAYRKLYMERMTPEQKHRYLALKRAAKARLMERKKAELLEQLEKKRRNYWESVNSNHGTDVVDVTYFLVDLQKLIENFPKALADKWNRKKILTPEELEQRRQKERERHRRMRANYTPEQRAKRLEQNRQARKRAKERGYTDEQKAARRERNRRSYRRKMEALGRVVIPRVNTRKSEQSDCSEDGHNNCNSKITARSSKSFYSNGIEQEEEVRIILDDDENDDEADKPNSSKHHSCIIRRRKTHPTSRPDSLSLPLPATRKILRSPQPSTSRTAPSLEARFVTAVLRPVESESIWYHEVYDEKERGYRHLIEVSHSFHFQGIVVL</sequence>
<feature type="region of interest" description="Disordered" evidence="1">
    <location>
        <begin position="402"/>
        <end position="458"/>
    </location>
</feature>
<proteinExistence type="predicted"/>
<protein>
    <submittedName>
        <fullName evidence="4">Histone-lysine N-methyltransferase ASH1L</fullName>
    </submittedName>
</protein>
<feature type="compositionally biased region" description="Basic and acidic residues" evidence="1">
    <location>
        <begin position="320"/>
        <end position="332"/>
    </location>
</feature>
<dbReference type="EMBL" id="UYWY01020448">
    <property type="protein sequence ID" value="VDM41605.1"/>
    <property type="molecule type" value="Genomic_DNA"/>
</dbReference>
<reference evidence="4" key="1">
    <citation type="submission" date="2016-06" db="UniProtKB">
        <authorList>
            <consortium name="WormBaseParasite"/>
        </authorList>
    </citation>
    <scope>IDENTIFICATION</scope>
</reference>
<evidence type="ECO:0000313" key="3">
    <source>
        <dbReference type="Proteomes" id="UP000050794"/>
    </source>
</evidence>
<feature type="compositionally biased region" description="Basic and acidic residues" evidence="1">
    <location>
        <begin position="357"/>
        <end position="369"/>
    </location>
</feature>
<feature type="region of interest" description="Disordered" evidence="1">
    <location>
        <begin position="356"/>
        <end position="375"/>
    </location>
</feature>
<feature type="region of interest" description="Disordered" evidence="1">
    <location>
        <begin position="1"/>
        <end position="33"/>
    </location>
</feature>
<feature type="compositionally biased region" description="Polar residues" evidence="1">
    <location>
        <begin position="1"/>
        <end position="17"/>
    </location>
</feature>
<feature type="compositionally biased region" description="Basic and acidic residues" evidence="1">
    <location>
        <begin position="160"/>
        <end position="169"/>
    </location>
</feature>
<feature type="compositionally biased region" description="Basic residues" evidence="1">
    <location>
        <begin position="413"/>
        <end position="428"/>
    </location>
</feature>
<dbReference type="WBParaSite" id="TCNE_0001028401-mRNA-1">
    <property type="protein sequence ID" value="TCNE_0001028401-mRNA-1"/>
    <property type="gene ID" value="TCNE_0001028401"/>
</dbReference>
<feature type="region of interest" description="Disordered" evidence="1">
    <location>
        <begin position="55"/>
        <end position="116"/>
    </location>
</feature>
<keyword evidence="3" id="KW-1185">Reference proteome</keyword>
<gene>
    <name evidence="2" type="ORF">TCNE_LOCUS10284</name>
</gene>
<reference evidence="2 3" key="2">
    <citation type="submission" date="2018-11" db="EMBL/GenBank/DDBJ databases">
        <authorList>
            <consortium name="Pathogen Informatics"/>
        </authorList>
    </citation>
    <scope>NUCLEOTIDE SEQUENCE [LARGE SCALE GENOMIC DNA]</scope>
</reference>